<keyword evidence="2" id="KW-1185">Reference proteome</keyword>
<name>A0A2S0KNS3_9FIRM</name>
<dbReference type="InterPro" id="IPR036412">
    <property type="entry name" value="HAD-like_sf"/>
</dbReference>
<dbReference type="Gene3D" id="3.40.50.1000">
    <property type="entry name" value="HAD superfamily/HAD-like"/>
    <property type="match status" value="1"/>
</dbReference>
<dbReference type="KEGG" id="fsa:C5Q98_05225"/>
<dbReference type="Proteomes" id="UP000237947">
    <property type="component" value="Chromosome"/>
</dbReference>
<evidence type="ECO:0008006" key="3">
    <source>
        <dbReference type="Google" id="ProtNLM"/>
    </source>
</evidence>
<evidence type="ECO:0000313" key="1">
    <source>
        <dbReference type="EMBL" id="AVM42649.1"/>
    </source>
</evidence>
<dbReference type="Pfam" id="PF08282">
    <property type="entry name" value="Hydrolase_3"/>
    <property type="match status" value="1"/>
</dbReference>
<dbReference type="OrthoDB" id="9810101at2"/>
<dbReference type="NCBIfam" id="TIGR01484">
    <property type="entry name" value="HAD-SF-IIB"/>
    <property type="match status" value="1"/>
</dbReference>
<evidence type="ECO:0000313" key="2">
    <source>
        <dbReference type="Proteomes" id="UP000237947"/>
    </source>
</evidence>
<dbReference type="Gene3D" id="3.30.1240.10">
    <property type="match status" value="1"/>
</dbReference>
<sequence length="277" mass="31599">MKMKKLYVSDLDGTLLNTSGVVSEFSRNTINDLIAKGLNFSIATARTAATANGILAGLDIKEPVILMNGMAIYDLKNKRYIKQHNFTCAQRDAILDIIETKKVPAFVYTIQNEELICYTYEDEKLTPEMKYFKDERVVKFNKRFEVIENYNYLKKFEVIYFTLLGKFDDLSDVKLAIDEVENVDTLLYLDVYTDDWILEVHIAGVDKGTATKELRESTGADEMLVFVDNTNDIPMMNEADYSYAVENSKENVKLIADEIIGNNDEDAVAKKLLKLIK</sequence>
<organism evidence="1 2">
    <name type="scientific">Fastidiosipila sanguinis</name>
    <dbReference type="NCBI Taxonomy" id="236753"/>
    <lineage>
        <taxon>Bacteria</taxon>
        <taxon>Bacillati</taxon>
        <taxon>Bacillota</taxon>
        <taxon>Clostridia</taxon>
        <taxon>Eubacteriales</taxon>
        <taxon>Oscillospiraceae</taxon>
        <taxon>Fastidiosipila</taxon>
    </lineage>
</organism>
<accession>A0A2S0KNS3</accession>
<reference evidence="2" key="1">
    <citation type="submission" date="2018-02" db="EMBL/GenBank/DDBJ databases">
        <authorList>
            <person name="Holder M.E."/>
            <person name="Ajami N.J."/>
            <person name="Petrosino J.F."/>
        </authorList>
    </citation>
    <scope>NUCLEOTIDE SEQUENCE [LARGE SCALE GENOMIC DNA]</scope>
    <source>
        <strain evidence="2">CCUG 47711</strain>
    </source>
</reference>
<dbReference type="GO" id="GO:0000287">
    <property type="term" value="F:magnesium ion binding"/>
    <property type="evidence" value="ECO:0007669"/>
    <property type="project" value="TreeGrafter"/>
</dbReference>
<dbReference type="AlphaFoldDB" id="A0A2S0KNS3"/>
<dbReference type="PANTHER" id="PTHR10000:SF8">
    <property type="entry name" value="HAD SUPERFAMILY HYDROLASE-LIKE, TYPE 3"/>
    <property type="match status" value="1"/>
</dbReference>
<dbReference type="PANTHER" id="PTHR10000">
    <property type="entry name" value="PHOSPHOSERINE PHOSPHATASE"/>
    <property type="match status" value="1"/>
</dbReference>
<dbReference type="GO" id="GO:0016791">
    <property type="term" value="F:phosphatase activity"/>
    <property type="evidence" value="ECO:0007669"/>
    <property type="project" value="TreeGrafter"/>
</dbReference>
<dbReference type="SUPFAM" id="SSF56784">
    <property type="entry name" value="HAD-like"/>
    <property type="match status" value="1"/>
</dbReference>
<dbReference type="EMBL" id="CP027226">
    <property type="protein sequence ID" value="AVM42649.1"/>
    <property type="molecule type" value="Genomic_DNA"/>
</dbReference>
<proteinExistence type="predicted"/>
<dbReference type="RefSeq" id="WP_106012603.1">
    <property type="nucleotide sequence ID" value="NZ_CP027226.1"/>
</dbReference>
<dbReference type="InterPro" id="IPR023214">
    <property type="entry name" value="HAD_sf"/>
</dbReference>
<gene>
    <name evidence="1" type="ORF">C5Q98_05225</name>
</gene>
<dbReference type="GO" id="GO:0005829">
    <property type="term" value="C:cytosol"/>
    <property type="evidence" value="ECO:0007669"/>
    <property type="project" value="TreeGrafter"/>
</dbReference>
<dbReference type="InterPro" id="IPR006379">
    <property type="entry name" value="HAD-SF_hydro_IIB"/>
</dbReference>
<protein>
    <recommendedName>
        <fullName evidence="3">Cof-type HAD-IIB family hydrolase</fullName>
    </recommendedName>
</protein>